<protein>
    <submittedName>
        <fullName evidence="1">Uncharacterized protein</fullName>
    </submittedName>
</protein>
<sequence length="112" mass="12892">MSLKYRSYSLCEGLNEAKGFFHVSFSAGVPTRYVVACRQLVQCKLALRATKQPTSMVSSVTLLRKVTQSVIIDLMDPCKLDTHVHSYVGQRHVFNQDYSSVRFSYWIRLFIH</sequence>
<organism evidence="1">
    <name type="scientific">Anguilla anguilla</name>
    <name type="common">European freshwater eel</name>
    <name type="synonym">Muraena anguilla</name>
    <dbReference type="NCBI Taxonomy" id="7936"/>
    <lineage>
        <taxon>Eukaryota</taxon>
        <taxon>Metazoa</taxon>
        <taxon>Chordata</taxon>
        <taxon>Craniata</taxon>
        <taxon>Vertebrata</taxon>
        <taxon>Euteleostomi</taxon>
        <taxon>Actinopterygii</taxon>
        <taxon>Neopterygii</taxon>
        <taxon>Teleostei</taxon>
        <taxon>Anguilliformes</taxon>
        <taxon>Anguillidae</taxon>
        <taxon>Anguilla</taxon>
    </lineage>
</organism>
<accession>A0A0E9WGL4</accession>
<proteinExistence type="predicted"/>
<evidence type="ECO:0000313" key="1">
    <source>
        <dbReference type="EMBL" id="JAH89497.1"/>
    </source>
</evidence>
<dbReference type="EMBL" id="GBXM01019080">
    <property type="protein sequence ID" value="JAH89497.1"/>
    <property type="molecule type" value="Transcribed_RNA"/>
</dbReference>
<dbReference type="AlphaFoldDB" id="A0A0E9WGL4"/>
<reference evidence="1" key="2">
    <citation type="journal article" date="2015" name="Fish Shellfish Immunol.">
        <title>Early steps in the European eel (Anguilla anguilla)-Vibrio vulnificus interaction in the gills: Role of the RtxA13 toxin.</title>
        <authorList>
            <person name="Callol A."/>
            <person name="Pajuelo D."/>
            <person name="Ebbesson L."/>
            <person name="Teles M."/>
            <person name="MacKenzie S."/>
            <person name="Amaro C."/>
        </authorList>
    </citation>
    <scope>NUCLEOTIDE SEQUENCE</scope>
</reference>
<name>A0A0E9WGL4_ANGAN</name>
<reference evidence="1" key="1">
    <citation type="submission" date="2014-11" db="EMBL/GenBank/DDBJ databases">
        <authorList>
            <person name="Amaro Gonzalez C."/>
        </authorList>
    </citation>
    <scope>NUCLEOTIDE SEQUENCE</scope>
</reference>